<reference evidence="1 2" key="1">
    <citation type="submission" date="2021-04" db="EMBL/GenBank/DDBJ databases">
        <authorList>
            <person name="Shkoporov A.N."/>
            <person name="Stockdale S.R."/>
            <person name="Guerin E."/>
            <person name="Ross R.P."/>
            <person name="Hill C."/>
        </authorList>
    </citation>
    <scope>NUCLEOTIDE SEQUENCE [LARGE SCALE GENOMIC DNA]</scope>
    <source>
        <strain evidence="2">cr30_1</strain>
    </source>
</reference>
<evidence type="ECO:0000313" key="1">
    <source>
        <dbReference type="EMBL" id="QWM89161.1"/>
    </source>
</evidence>
<dbReference type="KEGG" id="vg:75692220"/>
<accession>A0AAE7RTM4</accession>
<gene>
    <name evidence="1" type="primary">gp_05861</name>
</gene>
<organism evidence="1 2">
    <name type="scientific">uncultured phage cr30_1</name>
    <dbReference type="NCBI Taxonomy" id="2986411"/>
    <lineage>
        <taxon>Viruses</taxon>
        <taxon>Duplodnaviria</taxon>
        <taxon>Heunggongvirae</taxon>
        <taxon>Uroviricota</taxon>
        <taxon>Caudoviricetes</taxon>
        <taxon>Crassvirales</taxon>
        <taxon>Suoliviridae</taxon>
        <taxon>Boorivirinae</taxon>
        <taxon>Cohcovirus</taxon>
        <taxon>Cohcovirus splanchnicus</taxon>
    </lineage>
</organism>
<dbReference type="RefSeq" id="YP_010358733.1">
    <property type="nucleotide sequence ID" value="NC_062765.1"/>
</dbReference>
<name>A0AAE7RTM4_9CAUD</name>
<dbReference type="GeneID" id="75692220"/>
<dbReference type="Proteomes" id="UP000827388">
    <property type="component" value="Segment"/>
</dbReference>
<dbReference type="EMBL" id="MZ130475">
    <property type="protein sequence ID" value="QWM89161.1"/>
    <property type="molecule type" value="Genomic_DNA"/>
</dbReference>
<keyword evidence="2" id="KW-1185">Reference proteome</keyword>
<proteinExistence type="predicted"/>
<protein>
    <submittedName>
        <fullName evidence="1">Uncharacterized protein</fullName>
    </submittedName>
</protein>
<evidence type="ECO:0000313" key="2">
    <source>
        <dbReference type="Proteomes" id="UP000827388"/>
    </source>
</evidence>
<sequence>MEENRDKIFDQRGELCNTIKDLFKNTSKCENFLPVFREDEGYCMDWGIIGSEYEKYFGWIKTPDGKFCSVCPDNMDWRTWIEIKAKINKWLAWISQRLFHPSKMIGSKHTTDLVRLRIAVAMLDKIELPRIYSDEIFDNLIQCYWIRKYVYDTYYYRYILGIPF</sequence>